<evidence type="ECO:0000313" key="3">
    <source>
        <dbReference type="Proteomes" id="UP000289152"/>
    </source>
</evidence>
<evidence type="ECO:0000313" key="2">
    <source>
        <dbReference type="EMBL" id="RXK40083.1"/>
    </source>
</evidence>
<feature type="region of interest" description="Disordered" evidence="1">
    <location>
        <begin position="26"/>
        <end position="56"/>
    </location>
</feature>
<dbReference type="InParanoid" id="A0A4Q1BQ91"/>
<dbReference type="AlphaFoldDB" id="A0A4Q1BQ91"/>
<proteinExistence type="predicted"/>
<feature type="compositionally biased region" description="Polar residues" evidence="1">
    <location>
        <begin position="331"/>
        <end position="343"/>
    </location>
</feature>
<name>A0A4Q1BQ91_TREME</name>
<accession>A0A4Q1BQ91</accession>
<gene>
    <name evidence="2" type="ORF">M231_02540</name>
</gene>
<organism evidence="2 3">
    <name type="scientific">Tremella mesenterica</name>
    <name type="common">Jelly fungus</name>
    <dbReference type="NCBI Taxonomy" id="5217"/>
    <lineage>
        <taxon>Eukaryota</taxon>
        <taxon>Fungi</taxon>
        <taxon>Dikarya</taxon>
        <taxon>Basidiomycota</taxon>
        <taxon>Agaricomycotina</taxon>
        <taxon>Tremellomycetes</taxon>
        <taxon>Tremellales</taxon>
        <taxon>Tremellaceae</taxon>
        <taxon>Tremella</taxon>
    </lineage>
</organism>
<feature type="compositionally biased region" description="Basic and acidic residues" evidence="1">
    <location>
        <begin position="34"/>
        <end position="56"/>
    </location>
</feature>
<reference evidence="2 3" key="1">
    <citation type="submission" date="2016-06" db="EMBL/GenBank/DDBJ databases">
        <title>Evolution of pathogenesis and genome organization in the Tremellales.</title>
        <authorList>
            <person name="Cuomo C."/>
            <person name="Litvintseva A."/>
            <person name="Heitman J."/>
            <person name="Chen Y."/>
            <person name="Sun S."/>
            <person name="Springer D."/>
            <person name="Dromer F."/>
            <person name="Young S."/>
            <person name="Zeng Q."/>
            <person name="Chapman S."/>
            <person name="Gujja S."/>
            <person name="Saif S."/>
            <person name="Birren B."/>
        </authorList>
    </citation>
    <scope>NUCLEOTIDE SEQUENCE [LARGE SCALE GENOMIC DNA]</scope>
    <source>
        <strain evidence="2 3">ATCC 28783</strain>
    </source>
</reference>
<evidence type="ECO:0000256" key="1">
    <source>
        <dbReference type="SAM" id="MobiDB-lite"/>
    </source>
</evidence>
<comment type="caution">
    <text evidence="2">The sequence shown here is derived from an EMBL/GenBank/DDBJ whole genome shotgun (WGS) entry which is preliminary data.</text>
</comment>
<protein>
    <submittedName>
        <fullName evidence="2">Uncharacterized protein</fullName>
    </submittedName>
</protein>
<feature type="region of interest" description="Disordered" evidence="1">
    <location>
        <begin position="316"/>
        <end position="344"/>
    </location>
</feature>
<dbReference type="Proteomes" id="UP000289152">
    <property type="component" value="Unassembled WGS sequence"/>
</dbReference>
<keyword evidence="3" id="KW-1185">Reference proteome</keyword>
<dbReference type="EMBL" id="SDIL01000022">
    <property type="protein sequence ID" value="RXK40083.1"/>
    <property type="molecule type" value="Genomic_DNA"/>
</dbReference>
<sequence length="390" mass="43702">MNDPLIQELGASPELFQPYVLRRRSPLCNGNTTEEDHSPKTSTEEDHNPTTSTEQERKLYVSWSEQGVAKNPHSAAPALLVPKYIKNMDKEVRPSITTSLVQWKGDPEDSGVIVPSSDRMISQKCPYPHVTPNSIPMYPTAFGPHIPYEGINQALEGTPTSTLQLLLCRTIAAEDLWQSWCVRSYIATLPSAPHERSPDWYDRPHMRRSVLTAEYRMSLNRYWSAQEAEVISLLQVAESYEARLRKVRSPWALSHPYEDETPEKTSEILLICGKTSVKSGSRHLLKVKELWDDRNTPDKTSFWDTERHQSDIKSLWDQTGDGDNQDAALSIASSSPGSHTSTLIDGVSDIGTLVGDYPGSDEEGDEWRLGKPVDDLSKGIVEEGAEVVEE</sequence>